<accession>A0A9P8CEK6</accession>
<proteinExistence type="predicted"/>
<dbReference type="OrthoDB" id="2431486at2759"/>
<dbReference type="AlphaFoldDB" id="A0A9P8CEK6"/>
<comment type="caution">
    <text evidence="1">The sequence shown here is derived from an EMBL/GenBank/DDBJ whole genome shotgun (WGS) entry which is preliminary data.</text>
</comment>
<name>A0A9P8CEK6_9HELO</name>
<reference evidence="1" key="1">
    <citation type="journal article" date="2021" name="IMA Fungus">
        <title>Genomic characterization of three marine fungi, including Emericellopsis atlantica sp. nov. with signatures of a generalist lifestyle and marine biomass degradation.</title>
        <authorList>
            <person name="Hagestad O.C."/>
            <person name="Hou L."/>
            <person name="Andersen J.H."/>
            <person name="Hansen E.H."/>
            <person name="Altermark B."/>
            <person name="Li C."/>
            <person name="Kuhnert E."/>
            <person name="Cox R.J."/>
            <person name="Crous P.W."/>
            <person name="Spatafora J.W."/>
            <person name="Lail K."/>
            <person name="Amirebrahimi M."/>
            <person name="Lipzen A."/>
            <person name="Pangilinan J."/>
            <person name="Andreopoulos W."/>
            <person name="Hayes R.D."/>
            <person name="Ng V."/>
            <person name="Grigoriev I.V."/>
            <person name="Jackson S.A."/>
            <person name="Sutton T.D.S."/>
            <person name="Dobson A.D.W."/>
            <person name="Rama T."/>
        </authorList>
    </citation>
    <scope>NUCLEOTIDE SEQUENCE</scope>
    <source>
        <strain evidence="1">TRa3180A</strain>
    </source>
</reference>
<dbReference type="EMBL" id="MU253924">
    <property type="protein sequence ID" value="KAG9244184.1"/>
    <property type="molecule type" value="Genomic_DNA"/>
</dbReference>
<organism evidence="1 2">
    <name type="scientific">Calycina marina</name>
    <dbReference type="NCBI Taxonomy" id="1763456"/>
    <lineage>
        <taxon>Eukaryota</taxon>
        <taxon>Fungi</taxon>
        <taxon>Dikarya</taxon>
        <taxon>Ascomycota</taxon>
        <taxon>Pezizomycotina</taxon>
        <taxon>Leotiomycetes</taxon>
        <taxon>Helotiales</taxon>
        <taxon>Pezizellaceae</taxon>
        <taxon>Calycina</taxon>
    </lineage>
</organism>
<sequence length="141" mass="15517">MELGGTKIGKQGNRTQSVIYHLLDKLPGKMPDSLRHCYLDNLLLSTEFVLFMRSIKGGRFGVTVTCRPNDAGVFQKLVDFKASDQTDTIPWGTTYALCTLDKQVAQVGFKDNAFVLFMSSVLDGKATFTECASDLKGALLK</sequence>
<gene>
    <name evidence="1" type="ORF">BJ878DRAFT_81697</name>
</gene>
<dbReference type="Proteomes" id="UP000887226">
    <property type="component" value="Unassembled WGS sequence"/>
</dbReference>
<evidence type="ECO:0000313" key="2">
    <source>
        <dbReference type="Proteomes" id="UP000887226"/>
    </source>
</evidence>
<protein>
    <submittedName>
        <fullName evidence="1">Uncharacterized protein</fullName>
    </submittedName>
</protein>
<keyword evidence="2" id="KW-1185">Reference proteome</keyword>
<evidence type="ECO:0000313" key="1">
    <source>
        <dbReference type="EMBL" id="KAG9244184.1"/>
    </source>
</evidence>